<protein>
    <submittedName>
        <fullName evidence="3">Biotin/lipoyl-binding protein</fullName>
    </submittedName>
</protein>
<organism evidence="3">
    <name type="scientific">candidate division WOR-3 bacterium</name>
    <dbReference type="NCBI Taxonomy" id="2052148"/>
    <lineage>
        <taxon>Bacteria</taxon>
        <taxon>Bacteria division WOR-3</taxon>
    </lineage>
</organism>
<sequence length="163" mass="18184">MGYIIKIEDKEFKGDITKAGNSFKVLLVGKEFLVEVTQSDKDKFTLIVDNKPYQIFLDSDDTLTINGEQYNFEVIDEHVAKVLKSGAEVAHKKEAVVTAPMPGLVIEVEVKEGDSVKKGQGLLIIEAMKMQNEYKAPRDGIVKKIMVRKGQTVNSKDVLIVIE</sequence>
<dbReference type="PANTHER" id="PTHR45266:SF3">
    <property type="entry name" value="OXALOACETATE DECARBOXYLASE ALPHA CHAIN"/>
    <property type="match status" value="1"/>
</dbReference>
<dbReference type="CDD" id="cd06850">
    <property type="entry name" value="biotinyl_domain"/>
    <property type="match status" value="1"/>
</dbReference>
<reference evidence="3" key="1">
    <citation type="journal article" date="2020" name="mSystems">
        <title>Genome- and Community-Level Interaction Insights into Carbon Utilization and Element Cycling Functions of Hydrothermarchaeota in Hydrothermal Sediment.</title>
        <authorList>
            <person name="Zhou Z."/>
            <person name="Liu Y."/>
            <person name="Xu W."/>
            <person name="Pan J."/>
            <person name="Luo Z.H."/>
            <person name="Li M."/>
        </authorList>
    </citation>
    <scope>NUCLEOTIDE SEQUENCE [LARGE SCALE GENOMIC DNA]</scope>
    <source>
        <strain evidence="3">SpSt-961</strain>
    </source>
</reference>
<comment type="caution">
    <text evidence="3">The sequence shown here is derived from an EMBL/GenBank/DDBJ whole genome shotgun (WGS) entry which is preliminary data.</text>
</comment>
<dbReference type="SUPFAM" id="SSF51230">
    <property type="entry name" value="Single hybrid motif"/>
    <property type="match status" value="1"/>
</dbReference>
<name>A0A7V3RHK4_UNCW3</name>
<proteinExistence type="predicted"/>
<dbReference type="PANTHER" id="PTHR45266">
    <property type="entry name" value="OXALOACETATE DECARBOXYLASE ALPHA CHAIN"/>
    <property type="match status" value="1"/>
</dbReference>
<evidence type="ECO:0000313" key="3">
    <source>
        <dbReference type="EMBL" id="HGE78347.1"/>
    </source>
</evidence>
<dbReference type="FunFam" id="2.40.50.100:FF:000003">
    <property type="entry name" value="Acetyl-CoA carboxylase biotin carboxyl carrier protein"/>
    <property type="match status" value="1"/>
</dbReference>
<dbReference type="InterPro" id="IPR011053">
    <property type="entry name" value="Single_hybrid_motif"/>
</dbReference>
<dbReference type="EMBL" id="DTOZ01000136">
    <property type="protein sequence ID" value="HGE78347.1"/>
    <property type="molecule type" value="Genomic_DNA"/>
</dbReference>
<accession>A0A7V3RHK4</accession>
<dbReference type="Pfam" id="PF00364">
    <property type="entry name" value="Biotin_lipoyl"/>
    <property type="match status" value="1"/>
</dbReference>
<dbReference type="Gene3D" id="2.40.50.100">
    <property type="match status" value="1"/>
</dbReference>
<dbReference type="AlphaFoldDB" id="A0A7V3RHK4"/>
<keyword evidence="1" id="KW-0092">Biotin</keyword>
<evidence type="ECO:0000259" key="2">
    <source>
        <dbReference type="PROSITE" id="PS50968"/>
    </source>
</evidence>
<gene>
    <name evidence="3" type="ORF">ENX68_05035</name>
</gene>
<evidence type="ECO:0000256" key="1">
    <source>
        <dbReference type="ARBA" id="ARBA00023267"/>
    </source>
</evidence>
<dbReference type="PROSITE" id="PS50968">
    <property type="entry name" value="BIOTINYL_LIPOYL"/>
    <property type="match status" value="1"/>
</dbReference>
<dbReference type="InterPro" id="IPR000089">
    <property type="entry name" value="Biotin_lipoyl"/>
</dbReference>
<feature type="domain" description="Lipoyl-binding" evidence="2">
    <location>
        <begin position="86"/>
        <end position="163"/>
    </location>
</feature>
<dbReference type="InterPro" id="IPR050709">
    <property type="entry name" value="Biotin_Carboxyl_Carrier/Decarb"/>
</dbReference>